<keyword evidence="1" id="KW-0812">Transmembrane</keyword>
<feature type="transmembrane region" description="Helical" evidence="1">
    <location>
        <begin position="15"/>
        <end position="34"/>
    </location>
</feature>
<keyword evidence="1" id="KW-0472">Membrane</keyword>
<reference evidence="2 3" key="1">
    <citation type="submission" date="2019-07" db="EMBL/GenBank/DDBJ databases">
        <title>Whole genome shotgun sequence of Meiothermus hypogaeus NBRC 106114.</title>
        <authorList>
            <person name="Hosoyama A."/>
            <person name="Uohara A."/>
            <person name="Ohji S."/>
            <person name="Ichikawa N."/>
        </authorList>
    </citation>
    <scope>NUCLEOTIDE SEQUENCE [LARGE SCALE GENOMIC DNA]</scope>
    <source>
        <strain evidence="2 3">NBRC 106114</strain>
    </source>
</reference>
<keyword evidence="1" id="KW-1133">Transmembrane helix</keyword>
<dbReference type="RefSeq" id="WP_119340337.1">
    <property type="nucleotide sequence ID" value="NZ_BJXL01000159.1"/>
</dbReference>
<name>A0A511R712_9DEIN</name>
<evidence type="ECO:0000256" key="1">
    <source>
        <dbReference type="SAM" id="Phobius"/>
    </source>
</evidence>
<feature type="transmembrane region" description="Helical" evidence="1">
    <location>
        <begin position="41"/>
        <end position="59"/>
    </location>
</feature>
<evidence type="ECO:0000313" key="3">
    <source>
        <dbReference type="Proteomes" id="UP000321197"/>
    </source>
</evidence>
<evidence type="ECO:0000313" key="2">
    <source>
        <dbReference type="EMBL" id="GEM85007.1"/>
    </source>
</evidence>
<gene>
    <name evidence="2" type="ORF">MHY01S_31730</name>
</gene>
<accession>A0A511R712</accession>
<dbReference type="EMBL" id="BJXL01000159">
    <property type="protein sequence ID" value="GEM85007.1"/>
    <property type="molecule type" value="Genomic_DNA"/>
</dbReference>
<dbReference type="AlphaFoldDB" id="A0A511R712"/>
<comment type="caution">
    <text evidence="2">The sequence shown here is derived from an EMBL/GenBank/DDBJ whole genome shotgun (WGS) entry which is preliminary data.</text>
</comment>
<protein>
    <submittedName>
        <fullName evidence="2">Uncharacterized protein</fullName>
    </submittedName>
</protein>
<organism evidence="2 3">
    <name type="scientific">Meiothermus hypogaeus NBRC 106114</name>
    <dbReference type="NCBI Taxonomy" id="1227553"/>
    <lineage>
        <taxon>Bacteria</taxon>
        <taxon>Thermotogati</taxon>
        <taxon>Deinococcota</taxon>
        <taxon>Deinococci</taxon>
        <taxon>Thermales</taxon>
        <taxon>Thermaceae</taxon>
        <taxon>Meiothermus</taxon>
    </lineage>
</organism>
<feature type="transmembrane region" description="Helical" evidence="1">
    <location>
        <begin position="65"/>
        <end position="87"/>
    </location>
</feature>
<dbReference type="Proteomes" id="UP000321197">
    <property type="component" value="Unassembled WGS sequence"/>
</dbReference>
<sequence length="99" mass="11766">MAWLSWPPTFHWNQVLRWETLLWVGLGIGEIYRLRHLRPGLSRVILIALPLSLSFALFNPGDTRLIFWMAMGLLGYLWLLESIPEVLRRVGQWLRQRKK</sequence>
<proteinExistence type="predicted"/>